<evidence type="ECO:0000256" key="4">
    <source>
        <dbReference type="ARBA" id="ARBA00022475"/>
    </source>
</evidence>
<dbReference type="InterPro" id="IPR052017">
    <property type="entry name" value="TSUP"/>
</dbReference>
<keyword evidence="10" id="KW-1185">Reference proteome</keyword>
<comment type="caution">
    <text evidence="9">The sequence shown here is derived from an EMBL/GenBank/DDBJ whole genome shotgun (WGS) entry which is preliminary data.</text>
</comment>
<evidence type="ECO:0000256" key="1">
    <source>
        <dbReference type="ARBA" id="ARBA00004651"/>
    </source>
</evidence>
<reference evidence="9 10" key="1">
    <citation type="submission" date="2019-07" db="EMBL/GenBank/DDBJ databases">
        <title>Genomic Encyclopedia of Archaeal and Bacterial Type Strains, Phase II (KMG-II): from individual species to whole genera.</title>
        <authorList>
            <person name="Goeker M."/>
        </authorList>
    </citation>
    <scope>NUCLEOTIDE SEQUENCE [LARGE SCALE GENOMIC DNA]</scope>
    <source>
        <strain evidence="9 10">ATCC BAA-252</strain>
    </source>
</reference>
<dbReference type="RefSeq" id="WP_145342424.1">
    <property type="nucleotide sequence ID" value="NZ_SMLY01000073.1"/>
</dbReference>
<feature type="transmembrane region" description="Helical" evidence="8">
    <location>
        <begin position="32"/>
        <end position="54"/>
    </location>
</feature>
<comment type="similarity">
    <text evidence="2 8">Belongs to the 4-toluene sulfonate uptake permease (TSUP) (TC 2.A.102) family.</text>
</comment>
<keyword evidence="5 8" id="KW-0812">Transmembrane</keyword>
<dbReference type="GO" id="GO:0005886">
    <property type="term" value="C:plasma membrane"/>
    <property type="evidence" value="ECO:0007669"/>
    <property type="project" value="UniProtKB-SubCell"/>
</dbReference>
<name>A0A562T7N6_9HYPH</name>
<evidence type="ECO:0000256" key="5">
    <source>
        <dbReference type="ARBA" id="ARBA00022692"/>
    </source>
</evidence>
<feature type="transmembrane region" description="Helical" evidence="8">
    <location>
        <begin position="167"/>
        <end position="186"/>
    </location>
</feature>
<protein>
    <recommendedName>
        <fullName evidence="8">Probable membrane transporter protein</fullName>
    </recommendedName>
</protein>
<evidence type="ECO:0000256" key="7">
    <source>
        <dbReference type="ARBA" id="ARBA00023136"/>
    </source>
</evidence>
<dbReference type="AlphaFoldDB" id="A0A562T7N6"/>
<gene>
    <name evidence="9" type="ORF">JM93_01842</name>
</gene>
<evidence type="ECO:0000256" key="3">
    <source>
        <dbReference type="ARBA" id="ARBA00022448"/>
    </source>
</evidence>
<keyword evidence="3" id="KW-0813">Transport</keyword>
<dbReference type="EMBL" id="VLLF01000003">
    <property type="protein sequence ID" value="TWI89637.1"/>
    <property type="molecule type" value="Genomic_DNA"/>
</dbReference>
<dbReference type="InterPro" id="IPR002781">
    <property type="entry name" value="TM_pro_TauE-like"/>
</dbReference>
<evidence type="ECO:0000256" key="6">
    <source>
        <dbReference type="ARBA" id="ARBA00022989"/>
    </source>
</evidence>
<feature type="transmembrane region" description="Helical" evidence="8">
    <location>
        <begin position="102"/>
        <end position="119"/>
    </location>
</feature>
<keyword evidence="4 8" id="KW-1003">Cell membrane</keyword>
<dbReference type="Proteomes" id="UP000320593">
    <property type="component" value="Unassembled WGS sequence"/>
</dbReference>
<evidence type="ECO:0000313" key="10">
    <source>
        <dbReference type="Proteomes" id="UP000320593"/>
    </source>
</evidence>
<dbReference type="PANTHER" id="PTHR30269">
    <property type="entry name" value="TRANSMEMBRANE PROTEIN YFCA"/>
    <property type="match status" value="1"/>
</dbReference>
<evidence type="ECO:0000313" key="9">
    <source>
        <dbReference type="EMBL" id="TWI89637.1"/>
    </source>
</evidence>
<feature type="transmembrane region" description="Helical" evidence="8">
    <location>
        <begin position="229"/>
        <end position="249"/>
    </location>
</feature>
<proteinExistence type="inferred from homology"/>
<accession>A0A562T7N6</accession>
<evidence type="ECO:0000256" key="8">
    <source>
        <dbReference type="RuleBase" id="RU363041"/>
    </source>
</evidence>
<keyword evidence="7 8" id="KW-0472">Membrane</keyword>
<dbReference type="OrthoDB" id="9800873at2"/>
<keyword evidence="6 8" id="KW-1133">Transmembrane helix</keyword>
<feature type="transmembrane region" description="Helical" evidence="8">
    <location>
        <begin position="74"/>
        <end position="96"/>
    </location>
</feature>
<dbReference type="PANTHER" id="PTHR30269:SF32">
    <property type="entry name" value="MEMBRANE TRANSPORTER PROTEIN-RELATED"/>
    <property type="match status" value="1"/>
</dbReference>
<comment type="subcellular location">
    <subcellularLocation>
        <location evidence="1 8">Cell membrane</location>
        <topology evidence="1 8">Multi-pass membrane protein</topology>
    </subcellularLocation>
</comment>
<evidence type="ECO:0000256" key="2">
    <source>
        <dbReference type="ARBA" id="ARBA00009142"/>
    </source>
</evidence>
<organism evidence="9 10">
    <name type="scientific">Roseibium hamelinense</name>
    <dbReference type="NCBI Taxonomy" id="150831"/>
    <lineage>
        <taxon>Bacteria</taxon>
        <taxon>Pseudomonadati</taxon>
        <taxon>Pseudomonadota</taxon>
        <taxon>Alphaproteobacteria</taxon>
        <taxon>Hyphomicrobiales</taxon>
        <taxon>Stappiaceae</taxon>
        <taxon>Roseibium</taxon>
    </lineage>
</organism>
<dbReference type="Pfam" id="PF01925">
    <property type="entry name" value="TauE"/>
    <property type="match status" value="1"/>
</dbReference>
<sequence>MSLIETAVLAACVFVFAGTVKGVVGFGLPTLALGLLVVFMGHQTAMTLILLPSLATNLVQAVYGGQLRLLLRRLWLFLLAAFFCVWVGASVLTGLGAGVSEILLGSLLVVYALPGLMGFQASIPPAKEHLIGGAAGGLNGVLTGLTGSFTVPGVFYLQSIGLPRDQLVQAMGVLFLVSTCALGISLSGVGRLEAGRLVLSGAMVVPTLAGQWLGIKIRSRLSEVVFRRLVLAVLLCLGLYLAALGLSSLTV</sequence>